<dbReference type="InterPro" id="IPR041796">
    <property type="entry name" value="Mre11_N"/>
</dbReference>
<dbReference type="EMBL" id="FOZC01000007">
    <property type="protein sequence ID" value="SFR77610.1"/>
    <property type="molecule type" value="Genomic_DNA"/>
</dbReference>
<dbReference type="Pfam" id="PF12320">
    <property type="entry name" value="SbcD_C"/>
    <property type="match status" value="1"/>
</dbReference>
<proteinExistence type="inferred from homology"/>
<gene>
    <name evidence="7" type="primary">sbcD</name>
    <name evidence="10" type="ORF">SAMN02910262_01476</name>
</gene>
<dbReference type="Proteomes" id="UP000214760">
    <property type="component" value="Unassembled WGS sequence"/>
</dbReference>
<organism evidence="10 11">
    <name type="scientific">[Clostridium] aminophilum</name>
    <dbReference type="NCBI Taxonomy" id="1526"/>
    <lineage>
        <taxon>Bacteria</taxon>
        <taxon>Bacillati</taxon>
        <taxon>Bacillota</taxon>
        <taxon>Clostridia</taxon>
        <taxon>Lachnospirales</taxon>
        <taxon>Lachnospiraceae</taxon>
    </lineage>
</organism>
<dbReference type="AlphaFoldDB" id="A0A1I6JG90"/>
<name>A0A1I6JG90_9FIRM</name>
<evidence type="ECO:0000313" key="11">
    <source>
        <dbReference type="Proteomes" id="UP000214760"/>
    </source>
</evidence>
<dbReference type="InterPro" id="IPR050535">
    <property type="entry name" value="DNA_Repair-Maintenance_Comp"/>
</dbReference>
<dbReference type="GO" id="GO:0006310">
    <property type="term" value="P:DNA recombination"/>
    <property type="evidence" value="ECO:0007669"/>
    <property type="project" value="UniProtKB-KW"/>
</dbReference>
<keyword evidence="5 7" id="KW-0378">Hydrolase</keyword>
<evidence type="ECO:0000256" key="4">
    <source>
        <dbReference type="ARBA" id="ARBA00022722"/>
    </source>
</evidence>
<evidence type="ECO:0000256" key="3">
    <source>
        <dbReference type="ARBA" id="ARBA00013365"/>
    </source>
</evidence>
<evidence type="ECO:0000259" key="9">
    <source>
        <dbReference type="Pfam" id="PF12320"/>
    </source>
</evidence>
<comment type="function">
    <text evidence="7">SbcCD cleaves DNA hairpin structures. These structures can inhibit DNA replication and are intermediates in certain DNA recombination reactions. The complex acts as a 3'-&gt;5' double strand exonuclease that can open hairpins. It also has a 5' single-strand endonuclease activity.</text>
</comment>
<keyword evidence="6 7" id="KW-0269">Exonuclease</keyword>
<keyword evidence="7" id="KW-0233">DNA recombination</keyword>
<evidence type="ECO:0000256" key="1">
    <source>
        <dbReference type="ARBA" id="ARBA00010555"/>
    </source>
</evidence>
<evidence type="ECO:0000313" key="10">
    <source>
        <dbReference type="EMBL" id="SFR77610.1"/>
    </source>
</evidence>
<dbReference type="Pfam" id="PF00149">
    <property type="entry name" value="Metallophos"/>
    <property type="match status" value="1"/>
</dbReference>
<dbReference type="PANTHER" id="PTHR30337">
    <property type="entry name" value="COMPONENT OF ATP-DEPENDENT DSDNA EXONUCLEASE"/>
    <property type="match status" value="1"/>
</dbReference>
<dbReference type="RefSeq" id="WP_031472519.1">
    <property type="nucleotide sequence ID" value="NZ_FOZC01000007.1"/>
</dbReference>
<evidence type="ECO:0000256" key="6">
    <source>
        <dbReference type="ARBA" id="ARBA00022839"/>
    </source>
</evidence>
<comment type="subunit">
    <text evidence="2 7">Heterodimer of SbcC and SbcD.</text>
</comment>
<feature type="domain" description="Calcineurin-like phosphoesterase" evidence="8">
    <location>
        <begin position="1"/>
        <end position="221"/>
    </location>
</feature>
<evidence type="ECO:0000259" key="8">
    <source>
        <dbReference type="Pfam" id="PF00149"/>
    </source>
</evidence>
<dbReference type="SUPFAM" id="SSF56300">
    <property type="entry name" value="Metallo-dependent phosphatases"/>
    <property type="match status" value="1"/>
</dbReference>
<keyword evidence="4 7" id="KW-0540">Nuclease</keyword>
<feature type="domain" description="Nuclease SbcCD subunit D C-terminal" evidence="9">
    <location>
        <begin position="269"/>
        <end position="358"/>
    </location>
</feature>
<dbReference type="InterPro" id="IPR004843">
    <property type="entry name" value="Calcineurin-like_PHP"/>
</dbReference>
<comment type="similarity">
    <text evidence="1 7">Belongs to the SbcD family.</text>
</comment>
<dbReference type="GO" id="GO:0006260">
    <property type="term" value="P:DNA replication"/>
    <property type="evidence" value="ECO:0007669"/>
    <property type="project" value="UniProtKB-KW"/>
</dbReference>
<dbReference type="Gene3D" id="3.60.21.10">
    <property type="match status" value="1"/>
</dbReference>
<dbReference type="PANTHER" id="PTHR30337:SF0">
    <property type="entry name" value="NUCLEASE SBCCD SUBUNIT D"/>
    <property type="match status" value="1"/>
</dbReference>
<dbReference type="CDD" id="cd00840">
    <property type="entry name" value="MPP_Mre11_N"/>
    <property type="match status" value="1"/>
</dbReference>
<keyword evidence="7" id="KW-0255">Endonuclease</keyword>
<protein>
    <recommendedName>
        <fullName evidence="3 7">Nuclease SbcCD subunit D</fullName>
    </recommendedName>
</protein>
<dbReference type="InterPro" id="IPR029052">
    <property type="entry name" value="Metallo-depent_PP-like"/>
</dbReference>
<evidence type="ECO:0000256" key="7">
    <source>
        <dbReference type="RuleBase" id="RU363069"/>
    </source>
</evidence>
<evidence type="ECO:0000256" key="2">
    <source>
        <dbReference type="ARBA" id="ARBA00011322"/>
    </source>
</evidence>
<keyword evidence="7" id="KW-0235">DNA replication</keyword>
<sequence length="386" mass="43840">MKLLHLGDLHLGKSLGDFDLTEDQKYILDQIRKLVEKEKIDAVLIAGDVYDKSIPSEAATRLLDRFLSELSSQGVKTYMISGNHDSDDRLNFGSTLFEKNRVFIYSVFDGHLRKYVLNDGDTEVNIYLLPFVKASQVRHYYPEAKIENYEDAVRTILADADIDRTKKNVLIAHQFVAGKGNDPVLGGSEGMGTQSVGLVERIGFDLFDAFDYVALGHIHSPQQVGRAEVRYSGSPLKYSLSEVNNEKSVPVITVDSRSGVTVECIPLKPLRDLRHIKGTRNDLLKKENVTDPDDYLYVTLTDEEFVTDAMGIFQQIYPHTVKIDYDNSHTREIEQVDISQIAENRSFEDLIRDFYRQMYNDREISAAEMDMMRTVAREAGVLHEAD</sequence>
<dbReference type="GO" id="GO:0008408">
    <property type="term" value="F:3'-5' exonuclease activity"/>
    <property type="evidence" value="ECO:0007669"/>
    <property type="project" value="InterPro"/>
</dbReference>
<dbReference type="NCBIfam" id="TIGR00619">
    <property type="entry name" value="sbcd"/>
    <property type="match status" value="1"/>
</dbReference>
<dbReference type="InterPro" id="IPR026843">
    <property type="entry name" value="SbcD_C"/>
</dbReference>
<accession>A0A1I6JG90</accession>
<evidence type="ECO:0000256" key="5">
    <source>
        <dbReference type="ARBA" id="ARBA00022801"/>
    </source>
</evidence>
<reference evidence="10 11" key="1">
    <citation type="submission" date="2016-10" db="EMBL/GenBank/DDBJ databases">
        <authorList>
            <person name="de Groot N.N."/>
        </authorList>
    </citation>
    <scope>NUCLEOTIDE SEQUENCE [LARGE SCALE GENOMIC DNA]</scope>
    <source>
        <strain evidence="10 11">F</strain>
    </source>
</reference>
<dbReference type="InterPro" id="IPR004593">
    <property type="entry name" value="SbcD"/>
</dbReference>
<dbReference type="GO" id="GO:0004519">
    <property type="term" value="F:endonuclease activity"/>
    <property type="evidence" value="ECO:0007669"/>
    <property type="project" value="UniProtKB-KW"/>
</dbReference>